<gene>
    <name evidence="2" type="ORF">H9868_07305</name>
</gene>
<protein>
    <submittedName>
        <fullName evidence="2">Uncharacterized protein</fullName>
    </submittedName>
</protein>
<feature type="non-terminal residue" evidence="2">
    <location>
        <position position="1"/>
    </location>
</feature>
<evidence type="ECO:0000313" key="2">
    <source>
        <dbReference type="EMBL" id="HIW94331.1"/>
    </source>
</evidence>
<dbReference type="AlphaFoldDB" id="A0A9D1RX28"/>
<accession>A0A9D1RX28</accession>
<reference evidence="2" key="2">
    <citation type="submission" date="2021-04" db="EMBL/GenBank/DDBJ databases">
        <authorList>
            <person name="Gilroy R."/>
        </authorList>
    </citation>
    <scope>NUCLEOTIDE SEQUENCE</scope>
    <source>
        <strain evidence="2">ChiGjej6B6-1540</strain>
    </source>
</reference>
<organism evidence="2 3">
    <name type="scientific">Candidatus Flavonifractor merdipullorum</name>
    <dbReference type="NCBI Taxonomy" id="2838590"/>
    <lineage>
        <taxon>Bacteria</taxon>
        <taxon>Bacillati</taxon>
        <taxon>Bacillota</taxon>
        <taxon>Clostridia</taxon>
        <taxon>Eubacteriales</taxon>
        <taxon>Oscillospiraceae</taxon>
        <taxon>Flavonifractor</taxon>
    </lineage>
</organism>
<name>A0A9D1RX28_9FIRM</name>
<proteinExistence type="predicted"/>
<comment type="caution">
    <text evidence="2">The sequence shown here is derived from an EMBL/GenBank/DDBJ whole genome shotgun (WGS) entry which is preliminary data.</text>
</comment>
<feature type="region of interest" description="Disordered" evidence="1">
    <location>
        <begin position="254"/>
        <end position="330"/>
    </location>
</feature>
<sequence>GLDFGQLDDVCRRYNSTATFMGSGGPFEPRVVQLWLDCLKQELEPYIDPLSRKDVLLHSHQMVKNLSLSRTLQKEIDNQSVSLFWSGLPYEKIFTVPNTLPSAFMSSDDPETKKKIHVMRCVSDVVKDPRNIKEMQNLIFYSGGRYSSAQKEAFRKGLYDLTVLLVKESHFFSWDLLLMRCYVRDGDETEPSYHCAMVAEDVAKMESRGLIPADLHAPLSDSAMLQQDPELRKEMKKVIGHKPPRLLQELGEELKSESRLPWQKGKAKESSSPSHEGGGKSAVSGFFQNLFGGRKGQSTPPTGPGDSGPIHYQNYVEGSTERKKGGKRVK</sequence>
<dbReference type="Proteomes" id="UP000824192">
    <property type="component" value="Unassembled WGS sequence"/>
</dbReference>
<evidence type="ECO:0000256" key="1">
    <source>
        <dbReference type="SAM" id="MobiDB-lite"/>
    </source>
</evidence>
<evidence type="ECO:0000313" key="3">
    <source>
        <dbReference type="Proteomes" id="UP000824192"/>
    </source>
</evidence>
<reference evidence="2" key="1">
    <citation type="journal article" date="2021" name="PeerJ">
        <title>Extensive microbial diversity within the chicken gut microbiome revealed by metagenomics and culture.</title>
        <authorList>
            <person name="Gilroy R."/>
            <person name="Ravi A."/>
            <person name="Getino M."/>
            <person name="Pursley I."/>
            <person name="Horton D.L."/>
            <person name="Alikhan N.F."/>
            <person name="Baker D."/>
            <person name="Gharbi K."/>
            <person name="Hall N."/>
            <person name="Watson M."/>
            <person name="Adriaenssens E.M."/>
            <person name="Foster-Nyarko E."/>
            <person name="Jarju S."/>
            <person name="Secka A."/>
            <person name="Antonio M."/>
            <person name="Oren A."/>
            <person name="Chaudhuri R.R."/>
            <person name="La Ragione R."/>
            <person name="Hildebrand F."/>
            <person name="Pallen M.J."/>
        </authorList>
    </citation>
    <scope>NUCLEOTIDE SEQUENCE</scope>
    <source>
        <strain evidence="2">ChiGjej6B6-1540</strain>
    </source>
</reference>
<dbReference type="EMBL" id="DXGA01000156">
    <property type="protein sequence ID" value="HIW94331.1"/>
    <property type="molecule type" value="Genomic_DNA"/>
</dbReference>